<name>A0A2V0QEQ9_PSESF</name>
<dbReference type="EMBL" id="BGJZ01000042">
    <property type="protein sequence ID" value="GBH07672.1"/>
    <property type="molecule type" value="Genomic_DNA"/>
</dbReference>
<sequence length="48" mass="5362">MGGCQRSREAKCSLQHSNFYLQDSVFIRDGNSFAGNLLEPLSSFTSDF</sequence>
<evidence type="ECO:0000313" key="1">
    <source>
        <dbReference type="EMBL" id="GBH07672.1"/>
    </source>
</evidence>
<accession>A0A2V0QEQ9</accession>
<evidence type="ECO:0000313" key="2">
    <source>
        <dbReference type="Proteomes" id="UP000247480"/>
    </source>
</evidence>
<gene>
    <name evidence="1" type="ORF">KPSA1_01032</name>
</gene>
<protein>
    <submittedName>
        <fullName evidence="1">Uncharacterized protein</fullName>
    </submittedName>
</protein>
<organism evidence="1 2">
    <name type="scientific">Pseudomonas syringae pv. actinidiae</name>
    <dbReference type="NCBI Taxonomy" id="103796"/>
    <lineage>
        <taxon>Bacteria</taxon>
        <taxon>Pseudomonadati</taxon>
        <taxon>Pseudomonadota</taxon>
        <taxon>Gammaproteobacteria</taxon>
        <taxon>Pseudomonadales</taxon>
        <taxon>Pseudomonadaceae</taxon>
        <taxon>Pseudomonas</taxon>
        <taxon>Pseudomonas syringae</taxon>
    </lineage>
</organism>
<reference evidence="1 2" key="1">
    <citation type="submission" date="2018-04" db="EMBL/GenBank/DDBJ databases">
        <title>Draft genome sequence of Pseudomonas syringae pv. actinidiae biovar 1 strains isolated from kiwifruit in Kagawa prefecture.</title>
        <authorList>
            <person name="Tabuchi M."/>
            <person name="Saito M."/>
            <person name="Fujiwara S."/>
            <person name="Sasa N."/>
            <person name="Akimitsu K."/>
            <person name="Gomi K."/>
            <person name="Konishi-Sugita S."/>
            <person name="Hamano K."/>
            <person name="Kataoka I."/>
        </authorList>
    </citation>
    <scope>NUCLEOTIDE SEQUENCE [LARGE SCALE GENOMIC DNA]</scope>
    <source>
        <strain evidence="1 2">MAFF212206</strain>
    </source>
</reference>
<comment type="caution">
    <text evidence="1">The sequence shown here is derived from an EMBL/GenBank/DDBJ whole genome shotgun (WGS) entry which is preliminary data.</text>
</comment>
<dbReference type="Proteomes" id="UP000247480">
    <property type="component" value="Unassembled WGS sequence"/>
</dbReference>
<proteinExistence type="predicted"/>
<dbReference type="AlphaFoldDB" id="A0A2V0QEQ9"/>